<dbReference type="Proteomes" id="UP000007266">
    <property type="component" value="Linkage group 8"/>
</dbReference>
<proteinExistence type="predicted"/>
<reference evidence="1 2" key="1">
    <citation type="journal article" date="2008" name="Nature">
        <title>The genome of the model beetle and pest Tribolium castaneum.</title>
        <authorList>
            <consortium name="Tribolium Genome Sequencing Consortium"/>
            <person name="Richards S."/>
            <person name="Gibbs R.A."/>
            <person name="Weinstock G.M."/>
            <person name="Brown S.J."/>
            <person name="Denell R."/>
            <person name="Beeman R.W."/>
            <person name="Gibbs R."/>
            <person name="Beeman R.W."/>
            <person name="Brown S.J."/>
            <person name="Bucher G."/>
            <person name="Friedrich M."/>
            <person name="Grimmelikhuijzen C.J."/>
            <person name="Klingler M."/>
            <person name="Lorenzen M."/>
            <person name="Richards S."/>
            <person name="Roth S."/>
            <person name="Schroder R."/>
            <person name="Tautz D."/>
            <person name="Zdobnov E.M."/>
            <person name="Muzny D."/>
            <person name="Gibbs R.A."/>
            <person name="Weinstock G.M."/>
            <person name="Attaway T."/>
            <person name="Bell S."/>
            <person name="Buhay C.J."/>
            <person name="Chandrabose M.N."/>
            <person name="Chavez D."/>
            <person name="Clerk-Blankenburg K.P."/>
            <person name="Cree A."/>
            <person name="Dao M."/>
            <person name="Davis C."/>
            <person name="Chacko J."/>
            <person name="Dinh H."/>
            <person name="Dugan-Rocha S."/>
            <person name="Fowler G."/>
            <person name="Garner T.T."/>
            <person name="Garnes J."/>
            <person name="Gnirke A."/>
            <person name="Hawes A."/>
            <person name="Hernandez J."/>
            <person name="Hines S."/>
            <person name="Holder M."/>
            <person name="Hume J."/>
            <person name="Jhangiani S.N."/>
            <person name="Joshi V."/>
            <person name="Khan Z.M."/>
            <person name="Jackson L."/>
            <person name="Kovar C."/>
            <person name="Kowis A."/>
            <person name="Lee S."/>
            <person name="Lewis L.R."/>
            <person name="Margolis J."/>
            <person name="Morgan M."/>
            <person name="Nazareth L.V."/>
            <person name="Nguyen N."/>
            <person name="Okwuonu G."/>
            <person name="Parker D."/>
            <person name="Richards S."/>
            <person name="Ruiz S.J."/>
            <person name="Santibanez J."/>
            <person name="Savard J."/>
            <person name="Scherer S.E."/>
            <person name="Schneider B."/>
            <person name="Sodergren E."/>
            <person name="Tautz D."/>
            <person name="Vattahil S."/>
            <person name="Villasana D."/>
            <person name="White C.S."/>
            <person name="Wright R."/>
            <person name="Park Y."/>
            <person name="Beeman R.W."/>
            <person name="Lord J."/>
            <person name="Oppert B."/>
            <person name="Lorenzen M."/>
            <person name="Brown S."/>
            <person name="Wang L."/>
            <person name="Savard J."/>
            <person name="Tautz D."/>
            <person name="Richards S."/>
            <person name="Weinstock G."/>
            <person name="Gibbs R.A."/>
            <person name="Liu Y."/>
            <person name="Worley K."/>
            <person name="Weinstock G."/>
            <person name="Elsik C.G."/>
            <person name="Reese J.T."/>
            <person name="Elhaik E."/>
            <person name="Landan G."/>
            <person name="Graur D."/>
            <person name="Arensburger P."/>
            <person name="Atkinson P."/>
            <person name="Beeman R.W."/>
            <person name="Beidler J."/>
            <person name="Brown S.J."/>
            <person name="Demuth J.P."/>
            <person name="Drury D.W."/>
            <person name="Du Y.Z."/>
            <person name="Fujiwara H."/>
            <person name="Lorenzen M."/>
            <person name="Maselli V."/>
            <person name="Osanai M."/>
            <person name="Park Y."/>
            <person name="Robertson H.M."/>
            <person name="Tu Z."/>
            <person name="Wang J.J."/>
            <person name="Wang S."/>
            <person name="Richards S."/>
            <person name="Song H."/>
            <person name="Zhang L."/>
            <person name="Sodergren E."/>
            <person name="Werner D."/>
            <person name="Stanke M."/>
            <person name="Morgenstern B."/>
            <person name="Solovyev V."/>
            <person name="Kosarev P."/>
            <person name="Brown G."/>
            <person name="Chen H.C."/>
            <person name="Ermolaeva O."/>
            <person name="Hlavina W."/>
            <person name="Kapustin Y."/>
            <person name="Kiryutin B."/>
            <person name="Kitts P."/>
            <person name="Maglott D."/>
            <person name="Pruitt K."/>
            <person name="Sapojnikov V."/>
            <person name="Souvorov A."/>
            <person name="Mackey A.J."/>
            <person name="Waterhouse R.M."/>
            <person name="Wyder S."/>
            <person name="Zdobnov E.M."/>
            <person name="Zdobnov E.M."/>
            <person name="Wyder S."/>
            <person name="Kriventseva E.V."/>
            <person name="Kadowaki T."/>
            <person name="Bork P."/>
            <person name="Aranda M."/>
            <person name="Bao R."/>
            <person name="Beermann A."/>
            <person name="Berns N."/>
            <person name="Bolognesi R."/>
            <person name="Bonneton F."/>
            <person name="Bopp D."/>
            <person name="Brown S.J."/>
            <person name="Bucher G."/>
            <person name="Butts T."/>
            <person name="Chaumot A."/>
            <person name="Denell R.E."/>
            <person name="Ferrier D.E."/>
            <person name="Friedrich M."/>
            <person name="Gordon C.M."/>
            <person name="Jindra M."/>
            <person name="Klingler M."/>
            <person name="Lan Q."/>
            <person name="Lattorff H.M."/>
            <person name="Laudet V."/>
            <person name="von Levetsow C."/>
            <person name="Liu Z."/>
            <person name="Lutz R."/>
            <person name="Lynch J.A."/>
            <person name="da Fonseca R.N."/>
            <person name="Posnien N."/>
            <person name="Reuter R."/>
            <person name="Roth S."/>
            <person name="Savard J."/>
            <person name="Schinko J.B."/>
            <person name="Schmitt C."/>
            <person name="Schoppmeier M."/>
            <person name="Schroder R."/>
            <person name="Shippy T.D."/>
            <person name="Simonnet F."/>
            <person name="Marques-Souza H."/>
            <person name="Tautz D."/>
            <person name="Tomoyasu Y."/>
            <person name="Trauner J."/>
            <person name="Van der Zee M."/>
            <person name="Vervoort M."/>
            <person name="Wittkopp N."/>
            <person name="Wimmer E.A."/>
            <person name="Yang X."/>
            <person name="Jones A.K."/>
            <person name="Sattelle D.B."/>
            <person name="Ebert P.R."/>
            <person name="Nelson D."/>
            <person name="Scott J.G."/>
            <person name="Beeman R.W."/>
            <person name="Muthukrishnan S."/>
            <person name="Kramer K.J."/>
            <person name="Arakane Y."/>
            <person name="Beeman R.W."/>
            <person name="Zhu Q."/>
            <person name="Hogenkamp D."/>
            <person name="Dixit R."/>
            <person name="Oppert B."/>
            <person name="Jiang H."/>
            <person name="Zou Z."/>
            <person name="Marshall J."/>
            <person name="Elpidina E."/>
            <person name="Vinokurov K."/>
            <person name="Oppert C."/>
            <person name="Zou Z."/>
            <person name="Evans J."/>
            <person name="Lu Z."/>
            <person name="Zhao P."/>
            <person name="Sumathipala N."/>
            <person name="Altincicek B."/>
            <person name="Vilcinskas A."/>
            <person name="Williams M."/>
            <person name="Hultmark D."/>
            <person name="Hetru C."/>
            <person name="Jiang H."/>
            <person name="Grimmelikhuijzen C.J."/>
            <person name="Hauser F."/>
            <person name="Cazzamali G."/>
            <person name="Williamson M."/>
            <person name="Park Y."/>
            <person name="Li B."/>
            <person name="Tanaka Y."/>
            <person name="Predel R."/>
            <person name="Neupert S."/>
            <person name="Schachtner J."/>
            <person name="Verleyen P."/>
            <person name="Raible F."/>
            <person name="Bork P."/>
            <person name="Friedrich M."/>
            <person name="Walden K.K."/>
            <person name="Robertson H.M."/>
            <person name="Angeli S."/>
            <person name="Foret S."/>
            <person name="Bucher G."/>
            <person name="Schuetz S."/>
            <person name="Maleszka R."/>
            <person name="Wimmer E.A."/>
            <person name="Beeman R.W."/>
            <person name="Lorenzen M."/>
            <person name="Tomoyasu Y."/>
            <person name="Miller S.C."/>
            <person name="Grossmann D."/>
            <person name="Bucher G."/>
        </authorList>
    </citation>
    <scope>NUCLEOTIDE SEQUENCE [LARGE SCALE GENOMIC DNA]</scope>
    <source>
        <strain evidence="1 2">Georgia GA2</strain>
    </source>
</reference>
<dbReference type="EMBL" id="KQ971357">
    <property type="protein sequence ID" value="KYB26154.1"/>
    <property type="molecule type" value="Genomic_DNA"/>
</dbReference>
<organism evidence="1 2">
    <name type="scientific">Tribolium castaneum</name>
    <name type="common">Red flour beetle</name>
    <dbReference type="NCBI Taxonomy" id="7070"/>
    <lineage>
        <taxon>Eukaryota</taxon>
        <taxon>Metazoa</taxon>
        <taxon>Ecdysozoa</taxon>
        <taxon>Arthropoda</taxon>
        <taxon>Hexapoda</taxon>
        <taxon>Insecta</taxon>
        <taxon>Pterygota</taxon>
        <taxon>Neoptera</taxon>
        <taxon>Endopterygota</taxon>
        <taxon>Coleoptera</taxon>
        <taxon>Polyphaga</taxon>
        <taxon>Cucujiformia</taxon>
        <taxon>Tenebrionidae</taxon>
        <taxon>Tenebrionidae incertae sedis</taxon>
        <taxon>Tribolium</taxon>
    </lineage>
</organism>
<name>A0A139WE11_TRICA</name>
<accession>A0A139WE11</accession>
<dbReference type="AlphaFoldDB" id="A0A139WE11"/>
<protein>
    <submittedName>
        <fullName evidence="1">Uncharacterized protein</fullName>
    </submittedName>
</protein>
<dbReference type="InParanoid" id="A0A139WE11"/>
<evidence type="ECO:0000313" key="2">
    <source>
        <dbReference type="Proteomes" id="UP000007266"/>
    </source>
</evidence>
<reference evidence="1 2" key="2">
    <citation type="journal article" date="2010" name="Nucleic Acids Res.">
        <title>BeetleBase in 2010: revisions to provide comprehensive genomic information for Tribolium castaneum.</title>
        <authorList>
            <person name="Kim H.S."/>
            <person name="Murphy T."/>
            <person name="Xia J."/>
            <person name="Caragea D."/>
            <person name="Park Y."/>
            <person name="Beeman R.W."/>
            <person name="Lorenzen M.D."/>
            <person name="Butcher S."/>
            <person name="Manak J.R."/>
            <person name="Brown S.J."/>
        </authorList>
    </citation>
    <scope>GENOME REANNOTATION</scope>
    <source>
        <strain evidence="1 2">Georgia GA2</strain>
    </source>
</reference>
<evidence type="ECO:0000313" key="1">
    <source>
        <dbReference type="EMBL" id="KYB26154.1"/>
    </source>
</evidence>
<gene>
    <name evidence="1" type="primary">AUGUSTUS-3.0.2_34000</name>
    <name evidence="1" type="ORF">TcasGA2_TC034000</name>
</gene>
<sequence>MTDDEKRRETRSVSFDRIRESRESRRVNNLRREIDRIRETEHERREIRSVSLAQNNRDRRLSDATRHILTLSPKDENNNFARTVQTPTERRMATSFTHDIDYIPELKSSVLLNTIKAVLLSFLLVQVVSNSSKSKKTWFSNLSNFVTVTKDKVL</sequence>
<keyword evidence="2" id="KW-1185">Reference proteome</keyword>